<proteinExistence type="predicted"/>
<comment type="caution">
    <text evidence="2">The sequence shown here is derived from an EMBL/GenBank/DDBJ whole genome shotgun (WGS) entry which is preliminary data.</text>
</comment>
<dbReference type="PANTHER" id="PTHR42839:SF2">
    <property type="entry name" value="ISOCHORISMATE SYNTHASE ENTC"/>
    <property type="match status" value="1"/>
</dbReference>
<dbReference type="RefSeq" id="WP_252114774.1">
    <property type="nucleotide sequence ID" value="NZ_JAMSCK010000005.1"/>
</dbReference>
<dbReference type="SUPFAM" id="SSF56322">
    <property type="entry name" value="ADC synthase"/>
    <property type="match status" value="1"/>
</dbReference>
<dbReference type="Gene3D" id="3.60.120.10">
    <property type="entry name" value="Anthranilate synthase"/>
    <property type="match status" value="1"/>
</dbReference>
<evidence type="ECO:0000313" key="2">
    <source>
        <dbReference type="EMBL" id="MCM8570545.1"/>
    </source>
</evidence>
<dbReference type="EMBL" id="JAMSCK010000005">
    <property type="protein sequence ID" value="MCM8570545.1"/>
    <property type="molecule type" value="Genomic_DNA"/>
</dbReference>
<reference evidence="2" key="1">
    <citation type="submission" date="2022-06" db="EMBL/GenBank/DDBJ databases">
        <title>Gramella sediminis sp. nov., isolated from deep-sea sediment of the Indian Ocean.</title>
        <authorList>
            <person name="Yang L."/>
        </authorList>
    </citation>
    <scope>NUCLEOTIDE SEQUENCE</scope>
    <source>
        <strain evidence="2">HMD3159</strain>
    </source>
</reference>
<evidence type="ECO:0000259" key="1">
    <source>
        <dbReference type="Pfam" id="PF00425"/>
    </source>
</evidence>
<gene>
    <name evidence="2" type="ORF">NE848_14210</name>
</gene>
<accession>A0ABT0Z482</accession>
<dbReference type="Proteomes" id="UP001155077">
    <property type="component" value="Unassembled WGS sequence"/>
</dbReference>
<evidence type="ECO:0000313" key="3">
    <source>
        <dbReference type="Proteomes" id="UP001155077"/>
    </source>
</evidence>
<organism evidence="2 3">
    <name type="scientific">Gramella jeungdoensis</name>
    <dbReference type="NCBI Taxonomy" id="708091"/>
    <lineage>
        <taxon>Bacteria</taxon>
        <taxon>Pseudomonadati</taxon>
        <taxon>Bacteroidota</taxon>
        <taxon>Flavobacteriia</taxon>
        <taxon>Flavobacteriales</taxon>
        <taxon>Flavobacteriaceae</taxon>
        <taxon>Christiangramia</taxon>
    </lineage>
</organism>
<dbReference type="PANTHER" id="PTHR42839">
    <property type="entry name" value="ISOCHORISMATE SYNTHASE ENTC"/>
    <property type="match status" value="1"/>
</dbReference>
<dbReference type="InterPro" id="IPR015890">
    <property type="entry name" value="Chorismate_C"/>
</dbReference>
<name>A0ABT0Z482_9FLAO</name>
<dbReference type="InterPro" id="IPR005801">
    <property type="entry name" value="ADC_synthase"/>
</dbReference>
<dbReference type="Pfam" id="PF00425">
    <property type="entry name" value="Chorismate_bind"/>
    <property type="match status" value="1"/>
</dbReference>
<sequence>MIEASDFYQKLKTQLKEDKPFVAYRKPGENENKVKAILQNNSECFTVKDLKESGFVFSPFNPEDLSYIIPFENSEIFELDNNSAEGIDSDLYEYLSSGTDFEYMEEDQKLHENLVQKGIDRIRAGDFKKVVLARSERVQVYDPDPIRIFKKLLNKYSQAFVYLWFHPETGCWLGATPETLLKVERNRFKTMALAGTQLFKGTEEVEWDKKEVEEQLFVTDYILQSLDEIKDIEAVNVSKPYSAKAGNLLHIKTDITGSFSGPEKMGELIKTLHPTPAVCGLPKQKALQFILENENQSREFYSGYLGELNMRSETKRSSNTRNQENQQFTSISSKTELYVNLRCMKLKEGNARIYIGGGITRDSNAADEWMETVNKSQTMKAVLVK</sequence>
<feature type="domain" description="Chorismate-utilising enzyme C-terminal" evidence="1">
    <location>
        <begin position="110"/>
        <end position="375"/>
    </location>
</feature>
<keyword evidence="3" id="KW-1185">Reference proteome</keyword>
<protein>
    <submittedName>
        <fullName evidence="2">Chorismate-binding protein</fullName>
    </submittedName>
</protein>